<feature type="binding site" evidence="9">
    <location>
        <position position="122"/>
    </location>
    <ligand>
        <name>NADPH</name>
        <dbReference type="ChEBI" id="CHEBI:57783"/>
    </ligand>
</feature>
<keyword evidence="5 9" id="KW-0560">Oxidoreductase</keyword>
<dbReference type="NCBIfam" id="TIGR00243">
    <property type="entry name" value="Dxr"/>
    <property type="match status" value="1"/>
</dbReference>
<comment type="caution">
    <text evidence="9">Lacks conserved residue(s) required for the propagation of feature annotation.</text>
</comment>
<feature type="domain" description="DXP reductoisomerase C-terminal" evidence="12">
    <location>
        <begin position="260"/>
        <end position="376"/>
    </location>
</feature>
<dbReference type="UniPathway" id="UPA00056">
    <property type="reaction ID" value="UER00092"/>
</dbReference>
<dbReference type="InterPro" id="IPR003821">
    <property type="entry name" value="DXP_reductoisomerase"/>
</dbReference>
<dbReference type="RefSeq" id="WP_046444647.1">
    <property type="nucleotide sequence ID" value="NZ_LAYJ01000131.1"/>
</dbReference>
<dbReference type="PIRSF" id="PIRSF006205">
    <property type="entry name" value="Dxp_reductismrs"/>
    <property type="match status" value="1"/>
</dbReference>
<evidence type="ECO:0000256" key="9">
    <source>
        <dbReference type="HAMAP-Rule" id="MF_00183"/>
    </source>
</evidence>
<keyword evidence="13" id="KW-0413">Isomerase</keyword>
<dbReference type="PANTHER" id="PTHR30525:SF0">
    <property type="entry name" value="1-DEOXY-D-XYLULOSE 5-PHOSPHATE REDUCTOISOMERASE, CHLOROPLASTIC"/>
    <property type="match status" value="1"/>
</dbReference>
<feature type="binding site" evidence="9">
    <location>
        <position position="123"/>
    </location>
    <ligand>
        <name>1-deoxy-D-xylulose 5-phosphate</name>
        <dbReference type="ChEBI" id="CHEBI:57792"/>
    </ligand>
</feature>
<name>A0A0M2NBM3_9FIRM</name>
<keyword evidence="14" id="KW-1185">Reference proteome</keyword>
<dbReference type="OrthoDB" id="9806546at2"/>
<evidence type="ECO:0000256" key="1">
    <source>
        <dbReference type="ARBA" id="ARBA00005094"/>
    </source>
</evidence>
<evidence type="ECO:0000256" key="4">
    <source>
        <dbReference type="ARBA" id="ARBA00022857"/>
    </source>
</evidence>
<evidence type="ECO:0000256" key="8">
    <source>
        <dbReference type="ARBA" id="ARBA00048543"/>
    </source>
</evidence>
<dbReference type="SUPFAM" id="SSF51735">
    <property type="entry name" value="NAD(P)-binding Rossmann-fold domains"/>
    <property type="match status" value="1"/>
</dbReference>
<feature type="binding site" evidence="9">
    <location>
        <position position="204"/>
    </location>
    <ligand>
        <name>NADPH</name>
        <dbReference type="ChEBI" id="CHEBI:57783"/>
    </ligand>
</feature>
<feature type="binding site" evidence="9">
    <location>
        <position position="12"/>
    </location>
    <ligand>
        <name>NADPH</name>
        <dbReference type="ChEBI" id="CHEBI:57783"/>
    </ligand>
</feature>
<feature type="binding site" evidence="9">
    <location>
        <position position="175"/>
    </location>
    <ligand>
        <name>1-deoxy-D-xylulose 5-phosphate</name>
        <dbReference type="ChEBI" id="CHEBI:57792"/>
    </ligand>
</feature>
<evidence type="ECO:0000313" key="13">
    <source>
        <dbReference type="EMBL" id="KKI49638.1"/>
    </source>
</evidence>
<accession>A0A0M2NBM3</accession>
<dbReference type="Gene3D" id="3.40.50.720">
    <property type="entry name" value="NAD(P)-binding Rossmann-like Domain"/>
    <property type="match status" value="1"/>
</dbReference>
<feature type="binding site" evidence="9">
    <location>
        <position position="149"/>
    </location>
    <ligand>
        <name>1-deoxy-D-xylulose 5-phosphate</name>
        <dbReference type="ChEBI" id="CHEBI:57792"/>
    </ligand>
</feature>
<dbReference type="Proteomes" id="UP000034076">
    <property type="component" value="Unassembled WGS sequence"/>
</dbReference>
<keyword evidence="4 9" id="KW-0521">NADP</keyword>
<organism evidence="13 14">
    <name type="scientific">Christensenella hongkongensis</name>
    <dbReference type="NCBI Taxonomy" id="270498"/>
    <lineage>
        <taxon>Bacteria</taxon>
        <taxon>Bacillati</taxon>
        <taxon>Bacillota</taxon>
        <taxon>Clostridia</taxon>
        <taxon>Christensenellales</taxon>
        <taxon>Christensenellaceae</taxon>
        <taxon>Christensenella</taxon>
    </lineage>
</organism>
<feature type="binding site" evidence="9">
    <location>
        <position position="124"/>
    </location>
    <ligand>
        <name>NADPH</name>
        <dbReference type="ChEBI" id="CHEBI:57783"/>
    </ligand>
</feature>
<feature type="binding site" evidence="9">
    <location>
        <position position="211"/>
    </location>
    <ligand>
        <name>1-deoxy-D-xylulose 5-phosphate</name>
        <dbReference type="ChEBI" id="CHEBI:57792"/>
    </ligand>
</feature>
<protein>
    <recommendedName>
        <fullName evidence="9">1-deoxy-D-xylulose 5-phosphate reductoisomerase</fullName>
        <shortName evidence="9">DXP reductoisomerase</shortName>
        <ecNumber evidence="9">1.1.1.267</ecNumber>
    </recommendedName>
    <alternativeName>
        <fullName evidence="9">1-deoxyxylulose-5-phosphate reductoisomerase</fullName>
    </alternativeName>
    <alternativeName>
        <fullName evidence="9">2-C-methyl-D-erythritol 4-phosphate synthase</fullName>
    </alternativeName>
</protein>
<keyword evidence="3 9" id="KW-0479">Metal-binding</keyword>
<feature type="binding site" evidence="9">
    <location>
        <position position="220"/>
    </location>
    <ligand>
        <name>1-deoxy-D-xylulose 5-phosphate</name>
        <dbReference type="ChEBI" id="CHEBI:57792"/>
    </ligand>
</feature>
<comment type="catalytic activity">
    <reaction evidence="8">
        <text>2-C-methyl-D-erythritol 4-phosphate + NADP(+) = 1-deoxy-D-xylulose 5-phosphate + NADPH + H(+)</text>
        <dbReference type="Rhea" id="RHEA:13717"/>
        <dbReference type="ChEBI" id="CHEBI:15378"/>
        <dbReference type="ChEBI" id="CHEBI:57783"/>
        <dbReference type="ChEBI" id="CHEBI:57792"/>
        <dbReference type="ChEBI" id="CHEBI:58262"/>
        <dbReference type="ChEBI" id="CHEBI:58349"/>
        <dbReference type="EC" id="1.1.1.267"/>
    </reaction>
    <physiologicalReaction direction="right-to-left" evidence="8">
        <dbReference type="Rhea" id="RHEA:13719"/>
    </physiologicalReaction>
</comment>
<evidence type="ECO:0000259" key="11">
    <source>
        <dbReference type="Pfam" id="PF08436"/>
    </source>
</evidence>
<keyword evidence="9" id="KW-0460">Magnesium</keyword>
<evidence type="ECO:0000256" key="2">
    <source>
        <dbReference type="ARBA" id="ARBA00006825"/>
    </source>
</evidence>
<dbReference type="AlphaFoldDB" id="A0A0M2NBM3"/>
<dbReference type="Pfam" id="PF13288">
    <property type="entry name" value="DXPR_C"/>
    <property type="match status" value="1"/>
</dbReference>
<feature type="binding site" evidence="9">
    <location>
        <position position="10"/>
    </location>
    <ligand>
        <name>NADPH</name>
        <dbReference type="ChEBI" id="CHEBI:57783"/>
    </ligand>
</feature>
<dbReference type="EMBL" id="LAYJ01000131">
    <property type="protein sequence ID" value="KKI49638.1"/>
    <property type="molecule type" value="Genomic_DNA"/>
</dbReference>
<feature type="binding site" evidence="9">
    <location>
        <position position="150"/>
    </location>
    <ligand>
        <name>Mn(2+)</name>
        <dbReference type="ChEBI" id="CHEBI:29035"/>
    </ligand>
</feature>
<comment type="function">
    <text evidence="9">Catalyzes the NADPH-dependent rearrangement and reduction of 1-deoxy-D-xylulose-5-phosphate (DXP) to 2-C-methyl-D-erythritol 4-phosphate (MEP).</text>
</comment>
<dbReference type="GO" id="GO:0030145">
    <property type="term" value="F:manganese ion binding"/>
    <property type="evidence" value="ECO:0007669"/>
    <property type="project" value="TreeGrafter"/>
</dbReference>
<gene>
    <name evidence="9" type="primary">dxr</name>
    <name evidence="13" type="ORF">CHK_2860</name>
</gene>
<feature type="binding site" evidence="9">
    <location>
        <position position="13"/>
    </location>
    <ligand>
        <name>NADPH</name>
        <dbReference type="ChEBI" id="CHEBI:57783"/>
    </ligand>
</feature>
<reference evidence="13 14" key="1">
    <citation type="submission" date="2015-04" db="EMBL/GenBank/DDBJ databases">
        <title>Draft genome sequence of bacteremic isolate Catabacter hongkongensis type strain HKU16T.</title>
        <authorList>
            <person name="Lau S.K."/>
            <person name="Teng J.L."/>
            <person name="Huang Y."/>
            <person name="Curreem S.O."/>
            <person name="Tsui S.K."/>
            <person name="Woo P.C."/>
        </authorList>
    </citation>
    <scope>NUCLEOTIDE SEQUENCE [LARGE SCALE GENOMIC DNA]</scope>
    <source>
        <strain evidence="13 14">HKU16</strain>
    </source>
</reference>
<dbReference type="PANTHER" id="PTHR30525">
    <property type="entry name" value="1-DEOXY-D-XYLULOSE 5-PHOSPHATE REDUCTOISOMERASE"/>
    <property type="match status" value="1"/>
</dbReference>
<evidence type="ECO:0000259" key="10">
    <source>
        <dbReference type="Pfam" id="PF02670"/>
    </source>
</evidence>
<feature type="domain" description="1-deoxy-D-xylulose 5-phosphate reductoisomerase C-terminal" evidence="11">
    <location>
        <begin position="144"/>
        <end position="228"/>
    </location>
</feature>
<feature type="binding site" evidence="9">
    <location>
        <position position="148"/>
    </location>
    <ligand>
        <name>Mn(2+)</name>
        <dbReference type="ChEBI" id="CHEBI:29035"/>
    </ligand>
</feature>
<dbReference type="SUPFAM" id="SSF69055">
    <property type="entry name" value="1-deoxy-D-xylulose-5-phosphate reductoisomerase, C-terminal domain"/>
    <property type="match status" value="1"/>
</dbReference>
<evidence type="ECO:0000256" key="6">
    <source>
        <dbReference type="ARBA" id="ARBA00023211"/>
    </source>
</evidence>
<evidence type="ECO:0000256" key="3">
    <source>
        <dbReference type="ARBA" id="ARBA00022723"/>
    </source>
</evidence>
<feature type="binding site" evidence="9">
    <location>
        <position position="37"/>
    </location>
    <ligand>
        <name>NADPH</name>
        <dbReference type="ChEBI" id="CHEBI:57783"/>
    </ligand>
</feature>
<comment type="pathway">
    <text evidence="1 9">Isoprenoid biosynthesis; isopentenyl diphosphate biosynthesis via DXP pathway; isopentenyl diphosphate from 1-deoxy-D-xylulose 5-phosphate: step 1/6.</text>
</comment>
<dbReference type="PATRIC" id="fig|270498.16.peg.639"/>
<dbReference type="SUPFAM" id="SSF55347">
    <property type="entry name" value="Glyceraldehyde-3-phosphate dehydrogenase-like, C-terminal domain"/>
    <property type="match status" value="1"/>
</dbReference>
<dbReference type="STRING" id="270498.CHK_2860"/>
<feature type="binding site" evidence="9">
    <location>
        <position position="11"/>
    </location>
    <ligand>
        <name>NADPH</name>
        <dbReference type="ChEBI" id="CHEBI:57783"/>
    </ligand>
</feature>
<evidence type="ECO:0000313" key="14">
    <source>
        <dbReference type="Proteomes" id="UP000034076"/>
    </source>
</evidence>
<dbReference type="GO" id="GO:0030604">
    <property type="term" value="F:1-deoxy-D-xylulose-5-phosphate reductoisomerase activity"/>
    <property type="evidence" value="ECO:0007669"/>
    <property type="project" value="UniProtKB-UniRule"/>
</dbReference>
<keyword evidence="6 9" id="KW-0464">Manganese</keyword>
<feature type="binding site" evidence="9">
    <location>
        <position position="198"/>
    </location>
    <ligand>
        <name>1-deoxy-D-xylulose 5-phosphate</name>
        <dbReference type="ChEBI" id="CHEBI:57792"/>
    </ligand>
</feature>
<feature type="domain" description="1-deoxy-D-xylulose 5-phosphate reductoisomerase N-terminal" evidence="10">
    <location>
        <begin position="4"/>
        <end position="130"/>
    </location>
</feature>
<keyword evidence="7 9" id="KW-0414">Isoprene biosynthesis</keyword>
<evidence type="ECO:0000256" key="5">
    <source>
        <dbReference type="ARBA" id="ARBA00023002"/>
    </source>
</evidence>
<dbReference type="GO" id="GO:0051484">
    <property type="term" value="P:isopentenyl diphosphate biosynthetic process, methylerythritol 4-phosphate pathway involved in terpenoid biosynthetic process"/>
    <property type="evidence" value="ECO:0007669"/>
    <property type="project" value="TreeGrafter"/>
</dbReference>
<dbReference type="InterPro" id="IPR036169">
    <property type="entry name" value="DXPR_C_sf"/>
</dbReference>
<dbReference type="EC" id="1.1.1.267" evidence="9"/>
<dbReference type="Pfam" id="PF08436">
    <property type="entry name" value="DXP_redisom_C"/>
    <property type="match status" value="1"/>
</dbReference>
<dbReference type="Gene3D" id="1.10.1740.10">
    <property type="match status" value="1"/>
</dbReference>
<dbReference type="GO" id="GO:0016853">
    <property type="term" value="F:isomerase activity"/>
    <property type="evidence" value="ECO:0007669"/>
    <property type="project" value="UniProtKB-KW"/>
</dbReference>
<dbReference type="HAMAP" id="MF_00183">
    <property type="entry name" value="DXP_reductoisom"/>
    <property type="match status" value="1"/>
</dbReference>
<comment type="caution">
    <text evidence="13">The sequence shown here is derived from an EMBL/GenBank/DDBJ whole genome shotgun (WGS) entry which is preliminary data.</text>
</comment>
<feature type="binding site" evidence="9">
    <location>
        <position position="216"/>
    </location>
    <ligand>
        <name>1-deoxy-D-xylulose 5-phosphate</name>
        <dbReference type="ChEBI" id="CHEBI:57792"/>
    </ligand>
</feature>
<dbReference type="InterPro" id="IPR036291">
    <property type="entry name" value="NAD(P)-bd_dom_sf"/>
</dbReference>
<sequence>MKKLSILGVTGSVGQQTVDTVRQYQDEMKVVCISAHRDIEQLARIANELQPEYVAITGTVAGTAELEAMLCYDAKVLSGKTALVDACTAGEPDMVALSVLGIAGLPAFEECLKKKIPVALSNKESLVCGGQVVRNMIDRTGTLVLPVDSEHSAIFQCLNNCYDVSEVSKLWITASGGPFLNWTKEQIDHAPLEKALRHPKWSMGQKITIDSASLANKGLEVIEAHFMYRMPVDRIKVLVHPQSLIHSMVEWKDGSVTAQLGPVDMRMPIQKALLYPQMFENPTIEPLDFYEISKLEFIKPDFERFPCLRLAYDAIETSTTAVYNTANEVAVDYFLRGRMEFYRIYEIIHESMQKFCGIRPQSVAEIMELDTDVRKYAQSMLADDSGGK</sequence>
<proteinExistence type="inferred from homology"/>
<feature type="binding site" evidence="9">
    <location>
        <position position="220"/>
    </location>
    <ligand>
        <name>Mn(2+)</name>
        <dbReference type="ChEBI" id="CHEBI:29035"/>
    </ligand>
</feature>
<dbReference type="InterPro" id="IPR013512">
    <property type="entry name" value="DXP_reductoisomerase_N"/>
</dbReference>
<evidence type="ECO:0000256" key="7">
    <source>
        <dbReference type="ARBA" id="ARBA00023229"/>
    </source>
</evidence>
<feature type="binding site" evidence="9">
    <location>
        <position position="150"/>
    </location>
    <ligand>
        <name>1-deoxy-D-xylulose 5-phosphate</name>
        <dbReference type="ChEBI" id="CHEBI:57792"/>
    </ligand>
</feature>
<dbReference type="InterPro" id="IPR026877">
    <property type="entry name" value="DXPR_C"/>
</dbReference>
<dbReference type="Pfam" id="PF02670">
    <property type="entry name" value="DXP_reductoisom"/>
    <property type="match status" value="1"/>
</dbReference>
<feature type="binding site" evidence="9">
    <location>
        <position position="217"/>
    </location>
    <ligand>
        <name>1-deoxy-D-xylulose 5-phosphate</name>
        <dbReference type="ChEBI" id="CHEBI:57792"/>
    </ligand>
</feature>
<dbReference type="InterPro" id="IPR013644">
    <property type="entry name" value="DXP_reductoisomerase_C"/>
</dbReference>
<comment type="cofactor">
    <cofactor evidence="9">
        <name>Mg(2+)</name>
        <dbReference type="ChEBI" id="CHEBI:18420"/>
    </cofactor>
    <cofactor evidence="9">
        <name>Mn(2+)</name>
        <dbReference type="ChEBI" id="CHEBI:29035"/>
    </cofactor>
</comment>
<evidence type="ECO:0000259" key="12">
    <source>
        <dbReference type="Pfam" id="PF13288"/>
    </source>
</evidence>
<dbReference type="GO" id="GO:0070402">
    <property type="term" value="F:NADPH binding"/>
    <property type="evidence" value="ECO:0007669"/>
    <property type="project" value="InterPro"/>
</dbReference>
<comment type="similarity">
    <text evidence="2 9">Belongs to the DXR family.</text>
</comment>